<organism evidence="2 3">
    <name type="scientific">Romanomermis culicivorax</name>
    <name type="common">Nematode worm</name>
    <dbReference type="NCBI Taxonomy" id="13658"/>
    <lineage>
        <taxon>Eukaryota</taxon>
        <taxon>Metazoa</taxon>
        <taxon>Ecdysozoa</taxon>
        <taxon>Nematoda</taxon>
        <taxon>Enoplea</taxon>
        <taxon>Dorylaimia</taxon>
        <taxon>Mermithida</taxon>
        <taxon>Mermithoidea</taxon>
        <taxon>Mermithidae</taxon>
        <taxon>Romanomermis</taxon>
    </lineage>
</organism>
<dbReference type="AlphaFoldDB" id="A0A915IU08"/>
<feature type="region of interest" description="Disordered" evidence="1">
    <location>
        <begin position="1"/>
        <end position="23"/>
    </location>
</feature>
<name>A0A915IU08_ROMCU</name>
<protein>
    <submittedName>
        <fullName evidence="3">Uncharacterized protein</fullName>
    </submittedName>
</protein>
<sequence>MLLNNESGANVKRPSRSRPAGKDQFERSYWRRLNKPGRLCRINLTLDSKTPCVDGMIRIECVKNGDTLHNFDELSVLKLILCVNCSYNKTIKTNKSSSKNEDVMDISFNWEEVPVGQIFHSKKCGVWPAEAHRHAEPLSRPYGYVGANIARGF</sequence>
<evidence type="ECO:0000313" key="3">
    <source>
        <dbReference type="WBParaSite" id="nRc.2.0.1.t16864-RA"/>
    </source>
</evidence>
<reference evidence="3" key="1">
    <citation type="submission" date="2022-11" db="UniProtKB">
        <authorList>
            <consortium name="WormBaseParasite"/>
        </authorList>
    </citation>
    <scope>IDENTIFICATION</scope>
</reference>
<accession>A0A915IU08</accession>
<dbReference type="Proteomes" id="UP000887565">
    <property type="component" value="Unplaced"/>
</dbReference>
<evidence type="ECO:0000256" key="1">
    <source>
        <dbReference type="SAM" id="MobiDB-lite"/>
    </source>
</evidence>
<evidence type="ECO:0000313" key="2">
    <source>
        <dbReference type="Proteomes" id="UP000887565"/>
    </source>
</evidence>
<dbReference type="WBParaSite" id="nRc.2.0.1.t16864-RA">
    <property type="protein sequence ID" value="nRc.2.0.1.t16864-RA"/>
    <property type="gene ID" value="nRc.2.0.1.g16864"/>
</dbReference>
<keyword evidence="2" id="KW-1185">Reference proteome</keyword>
<proteinExistence type="predicted"/>